<dbReference type="RefSeq" id="WP_343996401.1">
    <property type="nucleotide sequence ID" value="NZ_BAAALG010000013.1"/>
</dbReference>
<evidence type="ECO:0008006" key="3">
    <source>
        <dbReference type="Google" id="ProtNLM"/>
    </source>
</evidence>
<dbReference type="InterPro" id="IPR014729">
    <property type="entry name" value="Rossmann-like_a/b/a_fold"/>
</dbReference>
<reference evidence="1 2" key="1">
    <citation type="journal article" date="2019" name="Int. J. Syst. Evol. Microbiol.">
        <title>The Global Catalogue of Microorganisms (GCM) 10K type strain sequencing project: providing services to taxonomists for standard genome sequencing and annotation.</title>
        <authorList>
            <consortium name="The Broad Institute Genomics Platform"/>
            <consortium name="The Broad Institute Genome Sequencing Center for Infectious Disease"/>
            <person name="Wu L."/>
            <person name="Ma J."/>
        </authorList>
    </citation>
    <scope>NUCLEOTIDE SEQUENCE [LARGE SCALE GENOMIC DNA]</scope>
    <source>
        <strain evidence="1 2">JCM 13008</strain>
    </source>
</reference>
<gene>
    <name evidence="1" type="ORF">GCM10009668_37400</name>
</gene>
<organism evidence="1 2">
    <name type="scientific">Nocardioides dubius</name>
    <dbReference type="NCBI Taxonomy" id="317019"/>
    <lineage>
        <taxon>Bacteria</taxon>
        <taxon>Bacillati</taxon>
        <taxon>Actinomycetota</taxon>
        <taxon>Actinomycetes</taxon>
        <taxon>Propionibacteriales</taxon>
        <taxon>Nocardioidaceae</taxon>
        <taxon>Nocardioides</taxon>
    </lineage>
</organism>
<name>A0ABN1U157_9ACTN</name>
<evidence type="ECO:0000313" key="1">
    <source>
        <dbReference type="EMBL" id="GAA1112302.1"/>
    </source>
</evidence>
<accession>A0ABN1U157</accession>
<dbReference type="Gene3D" id="3.40.50.620">
    <property type="entry name" value="HUPs"/>
    <property type="match status" value="1"/>
</dbReference>
<dbReference type="Proteomes" id="UP001501581">
    <property type="component" value="Unassembled WGS sequence"/>
</dbReference>
<dbReference type="SUPFAM" id="SSF52402">
    <property type="entry name" value="Adenine nucleotide alpha hydrolases-like"/>
    <property type="match status" value="1"/>
</dbReference>
<evidence type="ECO:0000313" key="2">
    <source>
        <dbReference type="Proteomes" id="UP001501581"/>
    </source>
</evidence>
<protein>
    <recommendedName>
        <fullName evidence="3">Indole-3-glycerol phosphate synthase</fullName>
    </recommendedName>
</protein>
<comment type="caution">
    <text evidence="1">The sequence shown here is derived from an EMBL/GenBank/DDBJ whole genome shotgun (WGS) entry which is preliminary data.</text>
</comment>
<keyword evidence="2" id="KW-1185">Reference proteome</keyword>
<proteinExistence type="predicted"/>
<sequence>MSTQETENYDVVLLCEDALSQLDAQQVASLHDELRAEGTEVAYTVLLPVDDAAAKVEAAMSSLAAGEVMASPALAMSDVDLEEVRRECRERSEANLAESLTQLRAIVGSVSGRVISGQPIDALAEVVTEIDAREAIILTQPHVVAEFFHLDWTSKARRKIGVPVLHLLERETFAEQGESGV</sequence>
<dbReference type="EMBL" id="BAAALG010000013">
    <property type="protein sequence ID" value="GAA1112302.1"/>
    <property type="molecule type" value="Genomic_DNA"/>
</dbReference>